<keyword evidence="6" id="KW-1185">Reference proteome</keyword>
<dbReference type="FunFam" id="3.40.50.300:FF:000398">
    <property type="entry name" value="Type IV pilus assembly ATPase PilB"/>
    <property type="match status" value="1"/>
</dbReference>
<dbReference type="InterPro" id="IPR003593">
    <property type="entry name" value="AAA+_ATPase"/>
</dbReference>
<keyword evidence="2" id="KW-0547">Nucleotide-binding</keyword>
<sequence length="549" mass="62120">MKETRKRLGDLMVTAGFITDDQLQNALNEKGPSQKLGDYLVQQGLVTELQLIEVLEFQLGIPHVSLYRYPFDETLTNVIPKDVAKRHLVYPLKKQGDKLYVAMNDPLDYFVINDLRMMTGFQIVPLFALKDDLLRTINRFLDSDSFEEWSNEMNVLLKEGSLNEEDSPAVKIVNQILQHAIHQKASDIHIDPYESKVIVRYRVDGKLQTERSFPKHMQGMVNARIKIMSQMDITESRIPQDGRLKYTIDFHEVDVRVSTLPTIYGEKIVLRLLDLGNALNDVTKLGFNTLNMERFMQLIQKPHGIMLITGPTGSGKSSTLYSALNQLNTEEVNIITIEDPVEYQIEGIGQIQVNPQTGMTFATGLRAILRQDPNIIMIGEIRDRETAEIAIRASLTGHLVLSTLHTNDSIGTVTRLIDMGIEPFMVATSLNGVVSQRLIRRVCRDCSEEIEPTKREIDIFAESGMTVDKIHRGKGCSTCDYSGYKGRVAIHELLLINDELRREIANGADFSTLYKIAHNNKTIFLLEDGLLKVKQGITTTEEILRVTMS</sequence>
<dbReference type="Gene3D" id="3.30.300.160">
    <property type="entry name" value="Type II secretion system, protein E, N-terminal domain"/>
    <property type="match status" value="1"/>
</dbReference>
<dbReference type="Gene3D" id="3.30.450.90">
    <property type="match status" value="1"/>
</dbReference>
<dbReference type="InterPro" id="IPR037257">
    <property type="entry name" value="T2SS_E_N_sf"/>
</dbReference>
<gene>
    <name evidence="5" type="primary">tadA</name>
    <name evidence="5" type="ORF">J5Y03_09430</name>
</gene>
<name>A0A940NPY3_9BACI</name>
<accession>A0A940NPY3</accession>
<evidence type="ECO:0000313" key="6">
    <source>
        <dbReference type="Proteomes" id="UP000682134"/>
    </source>
</evidence>
<comment type="caution">
    <text evidence="5">The sequence shown here is derived from an EMBL/GenBank/DDBJ whole genome shotgun (WGS) entry which is preliminary data.</text>
</comment>
<dbReference type="SUPFAM" id="SSF52540">
    <property type="entry name" value="P-loop containing nucleoside triphosphate hydrolases"/>
    <property type="match status" value="1"/>
</dbReference>
<dbReference type="Proteomes" id="UP000682134">
    <property type="component" value="Unassembled WGS sequence"/>
</dbReference>
<dbReference type="EMBL" id="JAGIYQ010000005">
    <property type="protein sequence ID" value="MBP0725408.1"/>
    <property type="molecule type" value="Genomic_DNA"/>
</dbReference>
<organism evidence="5 6">
    <name type="scientific">Gottfriedia endophytica</name>
    <dbReference type="NCBI Taxonomy" id="2820819"/>
    <lineage>
        <taxon>Bacteria</taxon>
        <taxon>Bacillati</taxon>
        <taxon>Bacillota</taxon>
        <taxon>Bacilli</taxon>
        <taxon>Bacillales</taxon>
        <taxon>Bacillaceae</taxon>
        <taxon>Gottfriedia</taxon>
    </lineage>
</organism>
<dbReference type="Pfam" id="PF05157">
    <property type="entry name" value="MshEN"/>
    <property type="match status" value="1"/>
</dbReference>
<evidence type="ECO:0000313" key="5">
    <source>
        <dbReference type="EMBL" id="MBP0725408.1"/>
    </source>
</evidence>
<dbReference type="InterPro" id="IPR027417">
    <property type="entry name" value="P-loop_NTPase"/>
</dbReference>
<dbReference type="FunFam" id="3.30.450.90:FF:000001">
    <property type="entry name" value="Type II secretion system ATPase GspE"/>
    <property type="match status" value="1"/>
</dbReference>
<protein>
    <submittedName>
        <fullName evidence="5">Flp pilus assembly complex ATPase component TadA</fullName>
    </submittedName>
</protein>
<dbReference type="InterPro" id="IPR001482">
    <property type="entry name" value="T2SS/T4SS_dom"/>
</dbReference>
<evidence type="ECO:0000256" key="3">
    <source>
        <dbReference type="ARBA" id="ARBA00022840"/>
    </source>
</evidence>
<keyword evidence="3" id="KW-0067">ATP-binding</keyword>
<dbReference type="CDD" id="cd01129">
    <property type="entry name" value="PulE-GspE-like"/>
    <property type="match status" value="1"/>
</dbReference>
<dbReference type="Gene3D" id="3.40.50.300">
    <property type="entry name" value="P-loop containing nucleotide triphosphate hydrolases"/>
    <property type="match status" value="1"/>
</dbReference>
<comment type="similarity">
    <text evidence="1">Belongs to the GSP E family.</text>
</comment>
<proteinExistence type="inferred from homology"/>
<evidence type="ECO:0000259" key="4">
    <source>
        <dbReference type="SMART" id="SM00382"/>
    </source>
</evidence>
<reference evidence="5" key="1">
    <citation type="submission" date="2021-04" db="EMBL/GenBank/DDBJ databases">
        <title>Genome seq and assembly of Bacillus sp.</title>
        <authorList>
            <person name="Chhetri G."/>
        </authorList>
    </citation>
    <scope>NUCLEOTIDE SEQUENCE</scope>
    <source>
        <strain evidence="5">RG28</strain>
    </source>
</reference>
<feature type="domain" description="AAA+ ATPase" evidence="4">
    <location>
        <begin position="302"/>
        <end position="454"/>
    </location>
</feature>
<dbReference type="PANTHER" id="PTHR30258:SF1">
    <property type="entry name" value="PROTEIN TRANSPORT PROTEIN HOFB HOMOLOG"/>
    <property type="match status" value="1"/>
</dbReference>
<evidence type="ECO:0000256" key="2">
    <source>
        <dbReference type="ARBA" id="ARBA00022741"/>
    </source>
</evidence>
<dbReference type="Pfam" id="PF00437">
    <property type="entry name" value="T2SSE"/>
    <property type="match status" value="1"/>
</dbReference>
<dbReference type="GO" id="GO:0016887">
    <property type="term" value="F:ATP hydrolysis activity"/>
    <property type="evidence" value="ECO:0007669"/>
    <property type="project" value="TreeGrafter"/>
</dbReference>
<dbReference type="InterPro" id="IPR007831">
    <property type="entry name" value="T2SS_GspE_N"/>
</dbReference>
<dbReference type="GO" id="GO:0005524">
    <property type="term" value="F:ATP binding"/>
    <property type="evidence" value="ECO:0007669"/>
    <property type="project" value="UniProtKB-KW"/>
</dbReference>
<dbReference type="AlphaFoldDB" id="A0A940NPY3"/>
<evidence type="ECO:0000256" key="1">
    <source>
        <dbReference type="ARBA" id="ARBA00006611"/>
    </source>
</evidence>
<dbReference type="SUPFAM" id="SSF160246">
    <property type="entry name" value="EspE N-terminal domain-like"/>
    <property type="match status" value="1"/>
</dbReference>
<dbReference type="SMART" id="SM00382">
    <property type="entry name" value="AAA"/>
    <property type="match status" value="1"/>
</dbReference>
<dbReference type="GO" id="GO:0005886">
    <property type="term" value="C:plasma membrane"/>
    <property type="evidence" value="ECO:0007669"/>
    <property type="project" value="TreeGrafter"/>
</dbReference>
<dbReference type="PANTHER" id="PTHR30258">
    <property type="entry name" value="TYPE II SECRETION SYSTEM PROTEIN GSPE-RELATED"/>
    <property type="match status" value="1"/>
</dbReference>
<dbReference type="RefSeq" id="WP_209404935.1">
    <property type="nucleotide sequence ID" value="NZ_JAGIYQ010000005.1"/>
</dbReference>